<dbReference type="AlphaFoldDB" id="A0A0G3GJZ1"/>
<gene>
    <name evidence="1" type="ORF">VM99_26610</name>
</gene>
<evidence type="ECO:0000313" key="1">
    <source>
        <dbReference type="EMBL" id="AKK01444.1"/>
    </source>
</evidence>
<evidence type="ECO:0000313" key="2">
    <source>
        <dbReference type="Proteomes" id="UP000035212"/>
    </source>
</evidence>
<name>A0A0G3GJZ1_9PSED</name>
<protein>
    <submittedName>
        <fullName evidence="1">Uncharacterized protein</fullName>
    </submittedName>
</protein>
<sequence>MLKLLQLMSQLFDLALSRLQQRLRILSSCIGLAGGLAKRGGFFAVLGKLIDKLLFGPLLSS</sequence>
<dbReference type="Proteomes" id="UP000035212">
    <property type="component" value="Chromosome"/>
</dbReference>
<proteinExistence type="predicted"/>
<reference evidence="2" key="2">
    <citation type="submission" date="2015-03" db="EMBL/GenBank/DDBJ databases">
        <authorList>
            <person name="Deng P."/>
            <person name="Lu S."/>
        </authorList>
    </citation>
    <scope>NUCLEOTIDE SEQUENCE [LARGE SCALE GENOMIC DNA]</scope>
    <source>
        <strain evidence="2">UFB2</strain>
    </source>
</reference>
<organism evidence="1 2">
    <name type="scientific">Pseudomonas chlororaphis</name>
    <dbReference type="NCBI Taxonomy" id="587753"/>
    <lineage>
        <taxon>Bacteria</taxon>
        <taxon>Pseudomonadati</taxon>
        <taxon>Pseudomonadota</taxon>
        <taxon>Gammaproteobacteria</taxon>
        <taxon>Pseudomonadales</taxon>
        <taxon>Pseudomonadaceae</taxon>
        <taxon>Pseudomonas</taxon>
    </lineage>
</organism>
<dbReference type="EMBL" id="CP011020">
    <property type="protein sequence ID" value="AKK01444.1"/>
    <property type="molecule type" value="Genomic_DNA"/>
</dbReference>
<accession>A0A0G3GJZ1</accession>
<reference evidence="1 2" key="1">
    <citation type="journal article" date="2015" name="Stand. Genomic Sci.">
        <title>Complete genome of Pseudomonas chlororaphis strain UFB2, a soil bacterium with antibacterial activity against bacterial canker pathogen of tomato.</title>
        <authorList>
            <person name="Deng P."/>
            <person name="Wang X."/>
            <person name="Baird S.M."/>
            <person name="Lu S.E."/>
        </authorList>
    </citation>
    <scope>NUCLEOTIDE SEQUENCE [LARGE SCALE GENOMIC DNA]</scope>
    <source>
        <strain evidence="1 2">UFB2</strain>
    </source>
</reference>